<dbReference type="AlphaFoldDB" id="A0AAV7RX04"/>
<evidence type="ECO:0000313" key="2">
    <source>
        <dbReference type="Proteomes" id="UP001066276"/>
    </source>
</evidence>
<reference evidence="1" key="1">
    <citation type="journal article" date="2022" name="bioRxiv">
        <title>Sequencing and chromosome-scale assembly of the giantPleurodeles waltlgenome.</title>
        <authorList>
            <person name="Brown T."/>
            <person name="Elewa A."/>
            <person name="Iarovenko S."/>
            <person name="Subramanian E."/>
            <person name="Araus A.J."/>
            <person name="Petzold A."/>
            <person name="Susuki M."/>
            <person name="Suzuki K.-i.T."/>
            <person name="Hayashi T."/>
            <person name="Toyoda A."/>
            <person name="Oliveira C."/>
            <person name="Osipova E."/>
            <person name="Leigh N.D."/>
            <person name="Simon A."/>
            <person name="Yun M.H."/>
        </authorList>
    </citation>
    <scope>NUCLEOTIDE SEQUENCE</scope>
    <source>
        <strain evidence="1">20211129_DDA</strain>
        <tissue evidence="1">Liver</tissue>
    </source>
</reference>
<gene>
    <name evidence="1" type="ORF">NDU88_009703</name>
</gene>
<dbReference type="EMBL" id="JANPWB010000009">
    <property type="protein sequence ID" value="KAJ1156987.1"/>
    <property type="molecule type" value="Genomic_DNA"/>
</dbReference>
<dbReference type="Proteomes" id="UP001066276">
    <property type="component" value="Chromosome 5"/>
</dbReference>
<accession>A0AAV7RX04</accession>
<name>A0AAV7RX04_PLEWA</name>
<organism evidence="1 2">
    <name type="scientific">Pleurodeles waltl</name>
    <name type="common">Iberian ribbed newt</name>
    <dbReference type="NCBI Taxonomy" id="8319"/>
    <lineage>
        <taxon>Eukaryota</taxon>
        <taxon>Metazoa</taxon>
        <taxon>Chordata</taxon>
        <taxon>Craniata</taxon>
        <taxon>Vertebrata</taxon>
        <taxon>Euteleostomi</taxon>
        <taxon>Amphibia</taxon>
        <taxon>Batrachia</taxon>
        <taxon>Caudata</taxon>
        <taxon>Salamandroidea</taxon>
        <taxon>Salamandridae</taxon>
        <taxon>Pleurodelinae</taxon>
        <taxon>Pleurodeles</taxon>
    </lineage>
</organism>
<protein>
    <submittedName>
        <fullName evidence="1">Uncharacterized protein</fullName>
    </submittedName>
</protein>
<sequence length="87" mass="9230">MRCGQVPEACCGVTDCARGEREVAPGAALVGASDLQRSSCCAGSARPHSALGTETQWSRWGARRPGGETTRWGGKKCGTYRFIGRLE</sequence>
<proteinExistence type="predicted"/>
<comment type="caution">
    <text evidence="1">The sequence shown here is derived from an EMBL/GenBank/DDBJ whole genome shotgun (WGS) entry which is preliminary data.</text>
</comment>
<keyword evidence="2" id="KW-1185">Reference proteome</keyword>
<evidence type="ECO:0000313" key="1">
    <source>
        <dbReference type="EMBL" id="KAJ1156987.1"/>
    </source>
</evidence>